<gene>
    <name evidence="1" type="ORF">SAMN04487935_2140</name>
</gene>
<evidence type="ECO:0000313" key="1">
    <source>
        <dbReference type="EMBL" id="SDJ96257.1"/>
    </source>
</evidence>
<dbReference type="AlphaFoldDB" id="A0A1G8Y0K4"/>
<protein>
    <submittedName>
        <fullName evidence="1">Uncharacterized protein</fullName>
    </submittedName>
</protein>
<dbReference type="RefSeq" id="WP_091395048.1">
    <property type="nucleotide sequence ID" value="NZ_BKAI01000011.1"/>
</dbReference>
<dbReference type="Proteomes" id="UP000199580">
    <property type="component" value="Unassembled WGS sequence"/>
</dbReference>
<accession>A0A1G8Y0K4</accession>
<reference evidence="1 2" key="1">
    <citation type="submission" date="2016-10" db="EMBL/GenBank/DDBJ databases">
        <authorList>
            <person name="de Groot N.N."/>
        </authorList>
    </citation>
    <scope>NUCLEOTIDE SEQUENCE [LARGE SCALE GENOMIC DNA]</scope>
    <source>
        <strain evidence="1 2">CGMCC 1.10076</strain>
    </source>
</reference>
<dbReference type="EMBL" id="FNEZ01000003">
    <property type="protein sequence ID" value="SDJ96257.1"/>
    <property type="molecule type" value="Genomic_DNA"/>
</dbReference>
<sequence length="99" mass="11328">MKITPTVEVKCDCKIPFQSELEHHLEQLISRPENPSNFQTAANLKSLAAVLHHRLIFIKVTHPIKDMRPRLLKKVKQLLNKDLVGTIKGTKNEITLILL</sequence>
<keyword evidence="2" id="KW-1185">Reference proteome</keyword>
<organism evidence="1 2">
    <name type="scientific">Flavobacterium noncentrifugens</name>
    <dbReference type="NCBI Taxonomy" id="1128970"/>
    <lineage>
        <taxon>Bacteria</taxon>
        <taxon>Pseudomonadati</taxon>
        <taxon>Bacteroidota</taxon>
        <taxon>Flavobacteriia</taxon>
        <taxon>Flavobacteriales</taxon>
        <taxon>Flavobacteriaceae</taxon>
        <taxon>Flavobacterium</taxon>
    </lineage>
</organism>
<evidence type="ECO:0000313" key="2">
    <source>
        <dbReference type="Proteomes" id="UP000199580"/>
    </source>
</evidence>
<name>A0A1G8Y0K4_9FLAO</name>
<proteinExistence type="predicted"/>